<gene>
    <name evidence="2" type="ORF">H0A36_19040</name>
</gene>
<accession>A0A853IKD1</accession>
<sequence>MSKSLQEQLLKAGLVDKKKANQIKKDQHKKKKTKQKSKEAAVDETKLSAQQAIQEKAERDRLLNLELKAEAEKKAIAAQIKQLIELNKINKGEGEVGYNFTDDKKVKKIYVTENLQIDLSKGRLAIVRLNEGYELVPKVIAEKIKLRDESCIAFLAENTQQDIDEDDPYADYQIPDDLMW</sequence>
<dbReference type="Pfam" id="PF09831">
    <property type="entry name" value="DUF2058"/>
    <property type="match status" value="1"/>
</dbReference>
<feature type="compositionally biased region" description="Basic residues" evidence="1">
    <location>
        <begin position="26"/>
        <end position="35"/>
    </location>
</feature>
<proteinExistence type="predicted"/>
<protein>
    <submittedName>
        <fullName evidence="2">DUF2058 domain-containing protein</fullName>
    </submittedName>
</protein>
<feature type="region of interest" description="Disordered" evidence="1">
    <location>
        <begin position="19"/>
        <end position="44"/>
    </location>
</feature>
<dbReference type="EMBL" id="JACCKB010000035">
    <property type="protein sequence ID" value="NYZ68116.1"/>
    <property type="molecule type" value="Genomic_DNA"/>
</dbReference>
<evidence type="ECO:0000313" key="3">
    <source>
        <dbReference type="Proteomes" id="UP000569732"/>
    </source>
</evidence>
<dbReference type="RefSeq" id="WP_180570135.1">
    <property type="nucleotide sequence ID" value="NZ_JACCKB010000035.1"/>
</dbReference>
<dbReference type="InterPro" id="IPR018636">
    <property type="entry name" value="DUF2058"/>
</dbReference>
<name>A0A853IKD1_9GAMM</name>
<comment type="caution">
    <text evidence="2">The sequence shown here is derived from an EMBL/GenBank/DDBJ whole genome shotgun (WGS) entry which is preliminary data.</text>
</comment>
<reference evidence="2 3" key="1">
    <citation type="submission" date="2020-07" db="EMBL/GenBank/DDBJ databases">
        <title>Endozoicomonas sp. nov., isolated from sediment.</title>
        <authorList>
            <person name="Gu T."/>
        </authorList>
    </citation>
    <scope>NUCLEOTIDE SEQUENCE [LARGE SCALE GENOMIC DNA]</scope>
    <source>
        <strain evidence="2 3">SM1973</strain>
    </source>
</reference>
<dbReference type="AlphaFoldDB" id="A0A853IKD1"/>
<evidence type="ECO:0000256" key="1">
    <source>
        <dbReference type="SAM" id="MobiDB-lite"/>
    </source>
</evidence>
<organism evidence="2 3">
    <name type="scientific">Spartinivicinus marinus</name>
    <dbReference type="NCBI Taxonomy" id="2994442"/>
    <lineage>
        <taxon>Bacteria</taxon>
        <taxon>Pseudomonadati</taxon>
        <taxon>Pseudomonadota</taxon>
        <taxon>Gammaproteobacteria</taxon>
        <taxon>Oceanospirillales</taxon>
        <taxon>Zooshikellaceae</taxon>
        <taxon>Spartinivicinus</taxon>
    </lineage>
</organism>
<dbReference type="Proteomes" id="UP000569732">
    <property type="component" value="Unassembled WGS sequence"/>
</dbReference>
<evidence type="ECO:0000313" key="2">
    <source>
        <dbReference type="EMBL" id="NYZ68116.1"/>
    </source>
</evidence>
<keyword evidence="3" id="KW-1185">Reference proteome</keyword>